<name>A0A1I7YS70_9BILA</name>
<evidence type="ECO:0000313" key="2">
    <source>
        <dbReference type="WBParaSite" id="L893_g19165.t1"/>
    </source>
</evidence>
<dbReference type="WBParaSite" id="L893_g19165.t1">
    <property type="protein sequence ID" value="L893_g19165.t1"/>
    <property type="gene ID" value="L893_g19165"/>
</dbReference>
<proteinExistence type="predicted"/>
<dbReference type="Proteomes" id="UP000095287">
    <property type="component" value="Unplaced"/>
</dbReference>
<evidence type="ECO:0000313" key="1">
    <source>
        <dbReference type="Proteomes" id="UP000095287"/>
    </source>
</evidence>
<reference evidence="2" key="1">
    <citation type="submission" date="2016-11" db="UniProtKB">
        <authorList>
            <consortium name="WormBaseParasite"/>
        </authorList>
    </citation>
    <scope>IDENTIFICATION</scope>
</reference>
<protein>
    <submittedName>
        <fullName evidence="2">Secreted protein</fullName>
    </submittedName>
</protein>
<dbReference type="AlphaFoldDB" id="A0A1I7YS70"/>
<keyword evidence="1" id="KW-1185">Reference proteome</keyword>
<sequence>MFSSASLFTGFLLAPNNGPSKKVRNLRHLSTFMSPGISHFPFSSLFSFRIPSDGRLPTLCEIGRRDTLGVRRHLIASRQCNALIKHRLSGGRADSKSRTFAVWSPTRRVVPVTCNQFLPNADFF</sequence>
<organism evidence="1 2">
    <name type="scientific">Steinernema glaseri</name>
    <dbReference type="NCBI Taxonomy" id="37863"/>
    <lineage>
        <taxon>Eukaryota</taxon>
        <taxon>Metazoa</taxon>
        <taxon>Ecdysozoa</taxon>
        <taxon>Nematoda</taxon>
        <taxon>Chromadorea</taxon>
        <taxon>Rhabditida</taxon>
        <taxon>Tylenchina</taxon>
        <taxon>Panagrolaimomorpha</taxon>
        <taxon>Strongyloidoidea</taxon>
        <taxon>Steinernematidae</taxon>
        <taxon>Steinernema</taxon>
    </lineage>
</organism>
<accession>A0A1I7YS70</accession>